<feature type="region of interest" description="Disordered" evidence="6">
    <location>
        <begin position="226"/>
        <end position="298"/>
    </location>
</feature>
<dbReference type="GeneID" id="105266719"/>
<reference evidence="10" key="2">
    <citation type="submission" date="2025-04" db="UniProtKB">
        <authorList>
            <consortium name="RefSeq"/>
        </authorList>
    </citation>
    <scope>IDENTIFICATION</scope>
    <source>
        <strain evidence="10">USDA-PBARC FA_bdor</strain>
        <tissue evidence="10">Whole organism</tissue>
    </source>
</reference>
<dbReference type="Pfam" id="PF12874">
    <property type="entry name" value="zf-met"/>
    <property type="match status" value="2"/>
</dbReference>
<dbReference type="PANTHER" id="PTHR24379:SF121">
    <property type="entry name" value="C2H2-TYPE DOMAIN-CONTAINING PROTEIN"/>
    <property type="match status" value="1"/>
</dbReference>
<dbReference type="Proteomes" id="UP000694866">
    <property type="component" value="Unplaced"/>
</dbReference>
<evidence type="ECO:0000256" key="2">
    <source>
        <dbReference type="ARBA" id="ARBA00022737"/>
    </source>
</evidence>
<feature type="compositionally biased region" description="Basic and acidic residues" evidence="6">
    <location>
        <begin position="600"/>
        <end position="609"/>
    </location>
</feature>
<dbReference type="KEGG" id="fas:105266719"/>
<evidence type="ECO:0000259" key="7">
    <source>
        <dbReference type="PROSITE" id="PS50157"/>
    </source>
</evidence>
<feature type="domain" description="C2H2-type" evidence="7">
    <location>
        <begin position="1456"/>
        <end position="1484"/>
    </location>
</feature>
<evidence type="ECO:0000313" key="10">
    <source>
        <dbReference type="RefSeq" id="XP_011303396.1"/>
    </source>
</evidence>
<evidence type="ECO:0000256" key="1">
    <source>
        <dbReference type="ARBA" id="ARBA00022723"/>
    </source>
</evidence>
<protein>
    <submittedName>
        <fullName evidence="8">Su(Hw) protein</fullName>
    </submittedName>
</protein>
<feature type="domain" description="C2H2-type" evidence="7">
    <location>
        <begin position="787"/>
        <end position="810"/>
    </location>
</feature>
<dbReference type="InterPro" id="IPR013087">
    <property type="entry name" value="Znf_C2H2_type"/>
</dbReference>
<gene>
    <name evidence="8" type="primary">su(Hw)</name>
    <name evidence="10" type="synonym">LOC105266719</name>
    <name evidence="8" type="ORF">g.11191</name>
</gene>
<keyword evidence="2" id="KW-0677">Repeat</keyword>
<feature type="domain" description="C2H2-type" evidence="7">
    <location>
        <begin position="935"/>
        <end position="962"/>
    </location>
</feature>
<keyword evidence="1" id="KW-0479">Metal-binding</keyword>
<dbReference type="GO" id="GO:0008270">
    <property type="term" value="F:zinc ion binding"/>
    <property type="evidence" value="ECO:0007669"/>
    <property type="project" value="UniProtKB-KW"/>
</dbReference>
<evidence type="ECO:0000256" key="3">
    <source>
        <dbReference type="ARBA" id="ARBA00022771"/>
    </source>
</evidence>
<feature type="domain" description="C2H2-type" evidence="7">
    <location>
        <begin position="1083"/>
        <end position="1105"/>
    </location>
</feature>
<feature type="region of interest" description="Disordered" evidence="6">
    <location>
        <begin position="1297"/>
        <end position="1344"/>
    </location>
</feature>
<dbReference type="PROSITE" id="PS00028">
    <property type="entry name" value="ZINC_FINGER_C2H2_1"/>
    <property type="match status" value="12"/>
</dbReference>
<feature type="compositionally biased region" description="Low complexity" evidence="6">
    <location>
        <begin position="662"/>
        <end position="674"/>
    </location>
</feature>
<evidence type="ECO:0000313" key="8">
    <source>
        <dbReference type="EMBL" id="JAG73677.1"/>
    </source>
</evidence>
<feature type="compositionally biased region" description="Basic residues" evidence="6">
    <location>
        <begin position="90"/>
        <end position="99"/>
    </location>
</feature>
<dbReference type="PROSITE" id="PS50157">
    <property type="entry name" value="ZINC_FINGER_C2H2_2"/>
    <property type="match status" value="10"/>
</dbReference>
<sequence>MARAMIYRGSSSLLQVDPPADEVDPLELPIKLEPSSPEPETPADPEDRVRTPPPSTSLPSPRRDAPSPQEPPDYDSSASSLVHSQNPTKKPPKRSHKYGHSQKLAQFLLNNRSELQNSRLRTRSTHTPLFYECQVCYVQYNDRGALTRHMNQFKFGSKKRIVCHVCRISLATPHQLLSHRKSAHRHIAWPHSPYKCHHCPLTYTHKMPLQMHLFHYHDMENNEKLKKRRGVEQSVVSDNEIQPRRSARKRKRARLVRNRRDLCIPKATKPGPTSSKTGRSTQITKVIPSTNSTKPSTSAPFVQIHAVPQEVEALLSDYETSPMKRRRLDPQEVSMDVETRCLRSGRTVKIPVAESSDIQEPDPKTEPKQKRVSTPGRKASLPQTPKNGTPMVLATRKITLLQMKYNCRDCYVPLSRINVPEGLEVSETEMNQLEDTSSEMPHDVSSIDLQLKNLEIALKKLEAPDVLTDRPPGKIERLEIFRSSICRTRFTTKQKLINHYLCFHTNASQDECGVCRIRCGNYRKLKNHLLLHCVKIIQSKQDRSPIDPRGPCEKYRKKYFCTGCKKRFWLASCLAQHQSLCRLAPSYAPQENPQDIPQKNVHDNTRETAQDDTQENLQETPQEAHQEIPVPEVNEPIMTRRTSPRKHDKRVNLMQSPTIIQTAKTVKPAKTPKTPKSDAQKTHRQKNSSVRIEARSTQDSRKQSPGQGPVPEKRWWDTRVPYGVPAHPCSICNINFQAAAGLSRHVKMYNQRDFSRCEICGTLFPSRNLLYSHRKTAHCPEASDARIQCPVCEQAFAKKTGLRAHLLHVHHDQIIRNIDEFIEPTVGYEMKCKICKLIFQSRRRFIEHSMYYFDDETYSCHICDKKFWGKFRCHFHWKIEHYSKEMQQAYTHHCPVCSEGFMYQSHLHSHMFHVHDLASDSAINGGHSVNTEDPFVCATCEQRFASIVLLDQHQNLHSNDGKYQCDKCGRKCRSVSILEEHLRASHSNRVLPQGKCPICGEGISSKTSWISHIKHAHDNPTNQPSEFCLENVCTLNELIRDSGEDINLNRSGDQSSPGPDEDVVLLDEDDVGLPEVQTVNIEFNCAICDERFTSMLELKSHKITHGPVTYGYQPEENYQVPKISVNEVAPQPLETVNLPSIHPQDNSGYSYHTDKDPCNFSIANIYSVGLDEYEKLANNQPEENETIEPEDNAITENILKCEVCQLVFTCAKTLQNHLIRYSNTGDYICEVCGRRFKWSRVFRSHIRKHHKRRNNATPMYYCEQCDEAFATKNSKHMHFAHIHNDLNVRLTDDDMADIDGKTGRESPVERDEIQEGIDTKSVEEVDLTEDEEEASEPPTAKNLVPMNSVVPLSAAIKPTVAQARVQPTAHRPSQVAASICPIICNICHIQCRDVDYLVNHFETAHSIRLAPYKPSAQIPYNSSIQGECQSNQDSLKNHLAWQVNSKNDSDPSTLFYYCKTCRIQFANEYSLLTHLRNAHAKTESLPGKHDNWSNDGAHSGGHRENIVAKGQQSTGGVSIETSFISSERHRSAGDSAGDNAMDLTKKRNDAVVLSKIDLKGADRPYRILGGKNPQNIQFISLQRKDLVSLTRQRLQESKSPQGSSIR</sequence>
<dbReference type="OrthoDB" id="427030at2759"/>
<accession>A0A0C9R7E6</accession>
<dbReference type="EMBL" id="GBYB01003910">
    <property type="protein sequence ID" value="JAG73677.1"/>
    <property type="molecule type" value="Transcribed_RNA"/>
</dbReference>
<feature type="region of interest" description="Disordered" evidence="6">
    <location>
        <begin position="589"/>
        <end position="715"/>
    </location>
</feature>
<keyword evidence="9" id="KW-1185">Reference proteome</keyword>
<feature type="domain" description="C2H2-type" evidence="7">
    <location>
        <begin position="963"/>
        <end position="991"/>
    </location>
</feature>
<dbReference type="InterPro" id="IPR036236">
    <property type="entry name" value="Znf_C2H2_sf"/>
</dbReference>
<feature type="compositionally biased region" description="Polar residues" evidence="6">
    <location>
        <begin position="271"/>
        <end position="298"/>
    </location>
</feature>
<feature type="domain" description="C2H2-type" evidence="7">
    <location>
        <begin position="755"/>
        <end position="783"/>
    </location>
</feature>
<evidence type="ECO:0000256" key="4">
    <source>
        <dbReference type="ARBA" id="ARBA00022833"/>
    </source>
</evidence>
<feature type="domain" description="C2H2-type" evidence="7">
    <location>
        <begin position="194"/>
        <end position="222"/>
    </location>
</feature>
<feature type="region of interest" description="Disordered" evidence="6">
    <location>
        <begin position="348"/>
        <end position="389"/>
    </location>
</feature>
<feature type="domain" description="C2H2-type" evidence="7">
    <location>
        <begin position="1260"/>
        <end position="1288"/>
    </location>
</feature>
<dbReference type="SMART" id="SM00355">
    <property type="entry name" value="ZnF_C2H2"/>
    <property type="match status" value="21"/>
</dbReference>
<accession>A0A9R1T663</accession>
<organism evidence="8">
    <name type="scientific">Fopius arisanus</name>
    <dbReference type="NCBI Taxonomy" id="64838"/>
    <lineage>
        <taxon>Eukaryota</taxon>
        <taxon>Metazoa</taxon>
        <taxon>Ecdysozoa</taxon>
        <taxon>Arthropoda</taxon>
        <taxon>Hexapoda</taxon>
        <taxon>Insecta</taxon>
        <taxon>Pterygota</taxon>
        <taxon>Neoptera</taxon>
        <taxon>Endopterygota</taxon>
        <taxon>Hymenoptera</taxon>
        <taxon>Apocrita</taxon>
        <taxon>Ichneumonoidea</taxon>
        <taxon>Braconidae</taxon>
        <taxon>Opiinae</taxon>
        <taxon>Fopius</taxon>
    </lineage>
</organism>
<dbReference type="SUPFAM" id="SSF57667">
    <property type="entry name" value="beta-beta-alpha zinc fingers"/>
    <property type="match status" value="3"/>
</dbReference>
<reference evidence="8" key="1">
    <citation type="submission" date="2015-01" db="EMBL/GenBank/DDBJ databases">
        <title>Transcriptome Assembly of Fopius arisanus.</title>
        <authorList>
            <person name="Geib S."/>
        </authorList>
    </citation>
    <scope>NUCLEOTIDE SEQUENCE</scope>
</reference>
<evidence type="ECO:0000256" key="6">
    <source>
        <dbReference type="SAM" id="MobiDB-lite"/>
    </source>
</evidence>
<feature type="region of interest" description="Disordered" evidence="6">
    <location>
        <begin position="1"/>
        <end position="99"/>
    </location>
</feature>
<dbReference type="Gene3D" id="3.30.160.60">
    <property type="entry name" value="Classic Zinc Finger"/>
    <property type="match status" value="5"/>
</dbReference>
<proteinExistence type="predicted"/>
<keyword evidence="3 5" id="KW-0863">Zinc-finger</keyword>
<dbReference type="RefSeq" id="XP_011303396.1">
    <property type="nucleotide sequence ID" value="XM_011305094.1"/>
</dbReference>
<feature type="compositionally biased region" description="Basic residues" evidence="6">
    <location>
        <begin position="245"/>
        <end position="257"/>
    </location>
</feature>
<feature type="domain" description="C2H2-type" evidence="7">
    <location>
        <begin position="1227"/>
        <end position="1254"/>
    </location>
</feature>
<evidence type="ECO:0000256" key="5">
    <source>
        <dbReference type="PROSITE-ProRule" id="PRU00042"/>
    </source>
</evidence>
<feature type="domain" description="C2H2-type" evidence="7">
    <location>
        <begin position="892"/>
        <end position="915"/>
    </location>
</feature>
<feature type="compositionally biased region" description="Acidic residues" evidence="6">
    <location>
        <begin position="1324"/>
        <end position="1335"/>
    </location>
</feature>
<feature type="compositionally biased region" description="Polar residues" evidence="6">
    <location>
        <begin position="76"/>
        <end position="88"/>
    </location>
</feature>
<feature type="compositionally biased region" description="Basic and acidic residues" evidence="6">
    <location>
        <begin position="692"/>
        <end position="702"/>
    </location>
</feature>
<feature type="compositionally biased region" description="Basic and acidic residues" evidence="6">
    <location>
        <begin position="1297"/>
        <end position="1323"/>
    </location>
</feature>
<name>A0A0C9R7E6_9HYME</name>
<evidence type="ECO:0000313" key="9">
    <source>
        <dbReference type="Proteomes" id="UP000694866"/>
    </source>
</evidence>
<dbReference type="PANTHER" id="PTHR24379">
    <property type="entry name" value="KRAB AND ZINC FINGER DOMAIN-CONTAINING"/>
    <property type="match status" value="1"/>
</dbReference>
<keyword evidence="4" id="KW-0862">Zinc</keyword>